<evidence type="ECO:0000256" key="5">
    <source>
        <dbReference type="ARBA" id="ARBA00022989"/>
    </source>
</evidence>
<evidence type="ECO:0000259" key="8">
    <source>
        <dbReference type="Pfam" id="PF00324"/>
    </source>
</evidence>
<evidence type="ECO:0000256" key="1">
    <source>
        <dbReference type="ARBA" id="ARBA00004651"/>
    </source>
</evidence>
<feature type="transmembrane region" description="Helical" evidence="7">
    <location>
        <begin position="164"/>
        <end position="185"/>
    </location>
</feature>
<dbReference type="Pfam" id="PF00324">
    <property type="entry name" value="AA_permease"/>
    <property type="match status" value="1"/>
</dbReference>
<evidence type="ECO:0000313" key="10">
    <source>
        <dbReference type="Proteomes" id="UP000215224"/>
    </source>
</evidence>
<evidence type="ECO:0000256" key="3">
    <source>
        <dbReference type="ARBA" id="ARBA00022692"/>
    </source>
</evidence>
<feature type="domain" description="Amino acid permease/ SLC12A" evidence="8">
    <location>
        <begin position="25"/>
        <end position="391"/>
    </location>
</feature>
<gene>
    <name evidence="9" type="ORF">BC6307_18275</name>
</gene>
<dbReference type="STRING" id="1314751.GCA_001591425_00735"/>
<dbReference type="PANTHER" id="PTHR43495:SF5">
    <property type="entry name" value="GAMMA-AMINOBUTYRIC ACID PERMEASE"/>
    <property type="match status" value="1"/>
</dbReference>
<dbReference type="Proteomes" id="UP000215224">
    <property type="component" value="Chromosome"/>
</dbReference>
<accession>A0A223KYF4</accession>
<dbReference type="Gene3D" id="1.20.1740.10">
    <property type="entry name" value="Amino acid/polyamine transporter I"/>
    <property type="match status" value="1"/>
</dbReference>
<organism evidence="9 10">
    <name type="scientific">Sutcliffiella cohnii</name>
    <dbReference type="NCBI Taxonomy" id="33932"/>
    <lineage>
        <taxon>Bacteria</taxon>
        <taxon>Bacillati</taxon>
        <taxon>Bacillota</taxon>
        <taxon>Bacilli</taxon>
        <taxon>Bacillales</taxon>
        <taxon>Bacillaceae</taxon>
        <taxon>Sutcliffiella</taxon>
    </lineage>
</organism>
<keyword evidence="5 7" id="KW-1133">Transmembrane helix</keyword>
<feature type="transmembrane region" description="Helical" evidence="7">
    <location>
        <begin position="424"/>
        <end position="443"/>
    </location>
</feature>
<evidence type="ECO:0000256" key="7">
    <source>
        <dbReference type="SAM" id="Phobius"/>
    </source>
</evidence>
<evidence type="ECO:0000256" key="4">
    <source>
        <dbReference type="ARBA" id="ARBA00022970"/>
    </source>
</evidence>
<comment type="subcellular location">
    <subcellularLocation>
        <location evidence="1">Cell membrane</location>
        <topology evidence="1">Multi-pass membrane protein</topology>
    </subcellularLocation>
</comment>
<dbReference type="PIRSF" id="PIRSF006060">
    <property type="entry name" value="AA_transporter"/>
    <property type="match status" value="1"/>
</dbReference>
<dbReference type="InterPro" id="IPR004841">
    <property type="entry name" value="AA-permease/SLC12A_dom"/>
</dbReference>
<keyword evidence="6 7" id="KW-0472">Membrane</keyword>
<evidence type="ECO:0000313" key="9">
    <source>
        <dbReference type="EMBL" id="AST94417.1"/>
    </source>
</evidence>
<feature type="transmembrane region" description="Helical" evidence="7">
    <location>
        <begin position="339"/>
        <end position="362"/>
    </location>
</feature>
<feature type="transmembrane region" description="Helical" evidence="7">
    <location>
        <begin position="133"/>
        <end position="152"/>
    </location>
</feature>
<feature type="transmembrane region" description="Helical" evidence="7">
    <location>
        <begin position="400"/>
        <end position="418"/>
    </location>
</feature>
<feature type="transmembrane region" description="Helical" evidence="7">
    <location>
        <begin position="93"/>
        <end position="113"/>
    </location>
</feature>
<feature type="transmembrane region" description="Helical" evidence="7">
    <location>
        <begin position="210"/>
        <end position="234"/>
    </location>
</feature>
<dbReference type="EMBL" id="CP018866">
    <property type="protein sequence ID" value="AST94417.1"/>
    <property type="molecule type" value="Genomic_DNA"/>
</dbReference>
<dbReference type="PROSITE" id="PS51257">
    <property type="entry name" value="PROKAR_LIPOPROTEIN"/>
    <property type="match status" value="1"/>
</dbReference>
<evidence type="ECO:0000256" key="2">
    <source>
        <dbReference type="ARBA" id="ARBA00022448"/>
    </source>
</evidence>
<keyword evidence="3 7" id="KW-0812">Transmembrane</keyword>
<feature type="transmembrane region" description="Helical" evidence="7">
    <location>
        <begin position="246"/>
        <end position="269"/>
    </location>
</feature>
<dbReference type="KEGG" id="bcoh:BC6307_18275"/>
<protein>
    <submittedName>
        <fullName evidence="9">Transporter</fullName>
    </submittedName>
</protein>
<name>A0A223KYF4_9BACI</name>
<sequence length="454" mass="49128">MFQKYSSQSGGSGGGENKEGISWWHLSLIGVGCTIGIGYFLGSGLGIKSTGPSIVISFLIAALGTYIVYNLLAKMTAEDPQDGSFCYYANKAYGRWAGFSCGWNFWSANILIIGSQLTALGLLSKFWFPHVPLWIFAAIYAALSILVVLLGAKGFGKVEDVLAIIKTSAILMFIIIGALVFIGIIDGSAEGRPGVPTSYTEFFPEGLKGFWGSLIFAFYAYGGVEVIGLMAMELKHREDAPKAGKVMLTLLAIIYLISLTLVVTLVSYTKITEKESPFVTALANYDLTFFPHVFNAAIIIAGFSTMTAALFGVTTLLVTMAKSGDAPKLFEKKLKFRELPLASLSLAVVGLLSSVIAALLLPGKIFEYITTAAGILLLYNWMFIIVSALKNLDNKMWDKILAFLGILFIIAAVSGTVVEKTSRFGFYVSFAFVGVIGICTLILSRKWKKEEQST</sequence>
<feature type="transmembrane region" description="Helical" evidence="7">
    <location>
        <begin position="21"/>
        <end position="42"/>
    </location>
</feature>
<feature type="transmembrane region" description="Helical" evidence="7">
    <location>
        <begin position="368"/>
        <end position="388"/>
    </location>
</feature>
<dbReference type="GO" id="GO:0006865">
    <property type="term" value="P:amino acid transport"/>
    <property type="evidence" value="ECO:0007669"/>
    <property type="project" value="UniProtKB-KW"/>
</dbReference>
<dbReference type="GO" id="GO:0055085">
    <property type="term" value="P:transmembrane transport"/>
    <property type="evidence" value="ECO:0007669"/>
    <property type="project" value="InterPro"/>
</dbReference>
<evidence type="ECO:0000256" key="6">
    <source>
        <dbReference type="ARBA" id="ARBA00023136"/>
    </source>
</evidence>
<keyword evidence="2" id="KW-0813">Transport</keyword>
<keyword evidence="10" id="KW-1185">Reference proteome</keyword>
<proteinExistence type="predicted"/>
<feature type="transmembrane region" description="Helical" evidence="7">
    <location>
        <begin position="289"/>
        <end position="318"/>
    </location>
</feature>
<feature type="transmembrane region" description="Helical" evidence="7">
    <location>
        <begin position="54"/>
        <end position="72"/>
    </location>
</feature>
<dbReference type="GO" id="GO:0005886">
    <property type="term" value="C:plasma membrane"/>
    <property type="evidence" value="ECO:0007669"/>
    <property type="project" value="UniProtKB-SubCell"/>
</dbReference>
<dbReference type="PANTHER" id="PTHR43495">
    <property type="entry name" value="GABA PERMEASE"/>
    <property type="match status" value="1"/>
</dbReference>
<keyword evidence="4" id="KW-0029">Amino-acid transport</keyword>
<dbReference type="AlphaFoldDB" id="A0A223KYF4"/>
<reference evidence="9 10" key="1">
    <citation type="submission" date="2016-12" db="EMBL/GenBank/DDBJ databases">
        <title>The whole genome sequencing and assembly of Bacillus cohnii DSM 6307T strain.</title>
        <authorList>
            <person name="Lee Y.-J."/>
            <person name="Yi H."/>
            <person name="Bahn Y.-S."/>
            <person name="Kim J.F."/>
            <person name="Lee D.-W."/>
        </authorList>
    </citation>
    <scope>NUCLEOTIDE SEQUENCE [LARGE SCALE GENOMIC DNA]</scope>
    <source>
        <strain evidence="9 10">DSM 6307</strain>
    </source>
</reference>